<name>A0A218Z4M1_9HELO</name>
<organism evidence="2 3">
    <name type="scientific">Diplocarpon coronariae</name>
    <dbReference type="NCBI Taxonomy" id="2795749"/>
    <lineage>
        <taxon>Eukaryota</taxon>
        <taxon>Fungi</taxon>
        <taxon>Dikarya</taxon>
        <taxon>Ascomycota</taxon>
        <taxon>Pezizomycotina</taxon>
        <taxon>Leotiomycetes</taxon>
        <taxon>Helotiales</taxon>
        <taxon>Drepanopezizaceae</taxon>
        <taxon>Diplocarpon</taxon>
    </lineage>
</organism>
<reference evidence="2 3" key="1">
    <citation type="submission" date="2017-04" db="EMBL/GenBank/DDBJ databases">
        <title>Draft genome sequence of Marssonina coronaria NL1: causal agent of apple blotch.</title>
        <authorList>
            <person name="Cheng Q."/>
        </authorList>
    </citation>
    <scope>NUCLEOTIDE SEQUENCE [LARGE SCALE GENOMIC DNA]</scope>
    <source>
        <strain evidence="2 3">NL1</strain>
    </source>
</reference>
<protein>
    <submittedName>
        <fullName evidence="2">Rieske (2Fe-2S) domain-containing protein</fullName>
    </submittedName>
</protein>
<evidence type="ECO:0000313" key="2">
    <source>
        <dbReference type="EMBL" id="OWP02550.1"/>
    </source>
</evidence>
<keyword evidence="3" id="KW-1185">Reference proteome</keyword>
<dbReference type="AlphaFoldDB" id="A0A218Z4M1"/>
<dbReference type="Proteomes" id="UP000242519">
    <property type="component" value="Unassembled WGS sequence"/>
</dbReference>
<sequence length="334" mass="37540">MSDQEQNTKRIKLEDLSYGSKWEDIPVAISANDPNKSKEGFTQHSSSQDFHASISNNKNFAETGSIQEIKEEHSPNILQIPQHASGSPDAQYNRPLQPKTSIRSQWKFSAHANLGPAKSDKVMAYAKKRATSAGSTENPIEQNENWGRREVLCYEEELGRVRDNYGGAVPKHLAFRERSSKSRRSPKRAMVWITEDEAVLLSADRVSNGGSLLQNPAFGRKKDPDAVRLRRLFEVDVIAKSKVLEDWQDRQRRQAGVNVEYMTLERKEGVKKAKEIIAAYRLQRINARRLVSKNSAGSGIDTDEGRDEMRDSDAEGVDLEQGDEGSKAIKSTQL</sequence>
<feature type="compositionally biased region" description="Polar residues" evidence="1">
    <location>
        <begin position="76"/>
        <end position="90"/>
    </location>
</feature>
<gene>
    <name evidence="2" type="ORF">B2J93_4393</name>
</gene>
<feature type="compositionally biased region" description="Acidic residues" evidence="1">
    <location>
        <begin position="314"/>
        <end position="323"/>
    </location>
</feature>
<feature type="region of interest" description="Disordered" evidence="1">
    <location>
        <begin position="293"/>
        <end position="334"/>
    </location>
</feature>
<feature type="region of interest" description="Disordered" evidence="1">
    <location>
        <begin position="29"/>
        <end position="96"/>
    </location>
</feature>
<evidence type="ECO:0000256" key="1">
    <source>
        <dbReference type="SAM" id="MobiDB-lite"/>
    </source>
</evidence>
<feature type="compositionally biased region" description="Polar residues" evidence="1">
    <location>
        <begin position="42"/>
        <end position="66"/>
    </location>
</feature>
<dbReference type="EMBL" id="MZNU01000226">
    <property type="protein sequence ID" value="OWP02550.1"/>
    <property type="molecule type" value="Genomic_DNA"/>
</dbReference>
<proteinExistence type="predicted"/>
<dbReference type="InParanoid" id="A0A218Z4M1"/>
<evidence type="ECO:0000313" key="3">
    <source>
        <dbReference type="Proteomes" id="UP000242519"/>
    </source>
</evidence>
<accession>A0A218Z4M1</accession>
<comment type="caution">
    <text evidence="2">The sequence shown here is derived from an EMBL/GenBank/DDBJ whole genome shotgun (WGS) entry which is preliminary data.</text>
</comment>